<protein>
    <submittedName>
        <fullName evidence="1">Uncharacterized protein</fullName>
    </submittedName>
</protein>
<dbReference type="PANTHER" id="PTHR34201">
    <property type="entry name" value="GLYCINE-RICH PROTEIN"/>
    <property type="match status" value="1"/>
</dbReference>
<dbReference type="InterPro" id="IPR053288">
    <property type="entry name" value="TGD_Bridge_Protein"/>
</dbReference>
<evidence type="ECO:0000313" key="2">
    <source>
        <dbReference type="Proteomes" id="UP000886520"/>
    </source>
</evidence>
<evidence type="ECO:0000313" key="1">
    <source>
        <dbReference type="EMBL" id="KAI5084203.1"/>
    </source>
</evidence>
<accession>A0A9D4ZQN5</accession>
<dbReference type="OrthoDB" id="1933362at2759"/>
<keyword evidence="2" id="KW-1185">Reference proteome</keyword>
<proteinExistence type="predicted"/>
<dbReference type="PROSITE" id="PS51257">
    <property type="entry name" value="PROKAR_LIPOPROTEIN"/>
    <property type="match status" value="1"/>
</dbReference>
<reference evidence="1" key="1">
    <citation type="submission" date="2021-01" db="EMBL/GenBank/DDBJ databases">
        <title>Adiantum capillus-veneris genome.</title>
        <authorList>
            <person name="Fang Y."/>
            <person name="Liao Q."/>
        </authorList>
    </citation>
    <scope>NUCLEOTIDE SEQUENCE</scope>
    <source>
        <strain evidence="1">H3</strain>
        <tissue evidence="1">Leaf</tissue>
    </source>
</reference>
<sequence>MRVVICAGLGVGFPGLQFGAGVGAGCGIGIGFGYGLGRGRAHDENGRHSNLGKKGDISAGAEIGAIVDNLFSGLKHAFESFDKELAKRRR</sequence>
<dbReference type="Proteomes" id="UP000886520">
    <property type="component" value="Chromosome 1"/>
</dbReference>
<dbReference type="AlphaFoldDB" id="A0A9D4ZQN5"/>
<gene>
    <name evidence="1" type="ORF">GOP47_0000372</name>
</gene>
<comment type="caution">
    <text evidence="1">The sequence shown here is derived from an EMBL/GenBank/DDBJ whole genome shotgun (WGS) entry which is preliminary data.</text>
</comment>
<organism evidence="1 2">
    <name type="scientific">Adiantum capillus-veneris</name>
    <name type="common">Maidenhair fern</name>
    <dbReference type="NCBI Taxonomy" id="13818"/>
    <lineage>
        <taxon>Eukaryota</taxon>
        <taxon>Viridiplantae</taxon>
        <taxon>Streptophyta</taxon>
        <taxon>Embryophyta</taxon>
        <taxon>Tracheophyta</taxon>
        <taxon>Polypodiopsida</taxon>
        <taxon>Polypodiidae</taxon>
        <taxon>Polypodiales</taxon>
        <taxon>Pteridineae</taxon>
        <taxon>Pteridaceae</taxon>
        <taxon>Vittarioideae</taxon>
        <taxon>Adiantum</taxon>
    </lineage>
</organism>
<dbReference type="PANTHER" id="PTHR34201:SF1">
    <property type="entry name" value="GLYCINE-RICH PROTEIN"/>
    <property type="match status" value="1"/>
</dbReference>
<dbReference type="EMBL" id="JABFUD020000001">
    <property type="protein sequence ID" value="KAI5084203.1"/>
    <property type="molecule type" value="Genomic_DNA"/>
</dbReference>
<name>A0A9D4ZQN5_ADICA</name>